<dbReference type="InterPro" id="IPR017871">
    <property type="entry name" value="ABC_transporter-like_CS"/>
</dbReference>
<dbReference type="InterPro" id="IPR003439">
    <property type="entry name" value="ABC_transporter-like_ATP-bd"/>
</dbReference>
<keyword evidence="6" id="KW-0997">Cell inner membrane</keyword>
<keyword evidence="11 13" id="KW-1133">Transmembrane helix</keyword>
<evidence type="ECO:0000256" key="4">
    <source>
        <dbReference type="ARBA" id="ARBA00022448"/>
    </source>
</evidence>
<evidence type="ECO:0000256" key="10">
    <source>
        <dbReference type="ARBA" id="ARBA00022967"/>
    </source>
</evidence>
<evidence type="ECO:0000256" key="12">
    <source>
        <dbReference type="ARBA" id="ARBA00023136"/>
    </source>
</evidence>
<keyword evidence="4 13" id="KW-0813">Transport</keyword>
<dbReference type="Pfam" id="PF00528">
    <property type="entry name" value="BPD_transp_1"/>
    <property type="match status" value="1"/>
</dbReference>
<comment type="similarity">
    <text evidence="3">Belongs to the ABC transporter superfamily.</text>
</comment>
<feature type="transmembrane region" description="Helical" evidence="13">
    <location>
        <begin position="27"/>
        <end position="50"/>
    </location>
</feature>
<accession>A0A1H3L9T2</accession>
<evidence type="ECO:0000256" key="13">
    <source>
        <dbReference type="RuleBase" id="RU363032"/>
    </source>
</evidence>
<dbReference type="RefSeq" id="WP_092549266.1">
    <property type="nucleotide sequence ID" value="NZ_FNPZ01000001.1"/>
</dbReference>
<dbReference type="InterPro" id="IPR003593">
    <property type="entry name" value="AAA+_ATPase"/>
</dbReference>
<keyword evidence="10" id="KW-1278">Translocase</keyword>
<evidence type="ECO:0000313" key="16">
    <source>
        <dbReference type="EMBL" id="SDY60714.1"/>
    </source>
</evidence>
<keyword evidence="17" id="KW-1185">Reference proteome</keyword>
<dbReference type="PROSITE" id="PS50928">
    <property type="entry name" value="ABC_TM1"/>
    <property type="match status" value="1"/>
</dbReference>
<dbReference type="InterPro" id="IPR027417">
    <property type="entry name" value="P-loop_NTPase"/>
</dbReference>
<dbReference type="Proteomes" id="UP000198891">
    <property type="component" value="Unassembled WGS sequence"/>
</dbReference>
<dbReference type="Pfam" id="PF00005">
    <property type="entry name" value="ABC_tran"/>
    <property type="match status" value="1"/>
</dbReference>
<evidence type="ECO:0000256" key="9">
    <source>
        <dbReference type="ARBA" id="ARBA00022840"/>
    </source>
</evidence>
<comment type="subcellular location">
    <subcellularLocation>
        <location evidence="13">Cell membrane</location>
        <topology evidence="13">Multi-pass membrane protein</topology>
    </subcellularLocation>
    <subcellularLocation>
        <location evidence="2">Cell membrane</location>
        <topology evidence="2">Peripheral membrane protein</topology>
    </subcellularLocation>
    <subcellularLocation>
        <location evidence="1">Membrane</location>
        <topology evidence="1">Multi-pass membrane protein</topology>
    </subcellularLocation>
</comment>
<evidence type="ECO:0000256" key="2">
    <source>
        <dbReference type="ARBA" id="ARBA00004202"/>
    </source>
</evidence>
<dbReference type="CDD" id="cd06261">
    <property type="entry name" value="TM_PBP2"/>
    <property type="match status" value="1"/>
</dbReference>
<evidence type="ECO:0000259" key="14">
    <source>
        <dbReference type="PROSITE" id="PS50893"/>
    </source>
</evidence>
<dbReference type="PROSITE" id="PS50893">
    <property type="entry name" value="ABC_TRANSPORTER_2"/>
    <property type="match status" value="1"/>
</dbReference>
<comment type="similarity">
    <text evidence="13">Belongs to the binding-protein-dependent transport system permease family.</text>
</comment>
<feature type="transmembrane region" description="Helical" evidence="13">
    <location>
        <begin position="263"/>
        <end position="284"/>
    </location>
</feature>
<organism evidence="16 17">
    <name type="scientific">Herbiconiux ginsengi</name>
    <dbReference type="NCBI Taxonomy" id="381665"/>
    <lineage>
        <taxon>Bacteria</taxon>
        <taxon>Bacillati</taxon>
        <taxon>Actinomycetota</taxon>
        <taxon>Actinomycetes</taxon>
        <taxon>Micrococcales</taxon>
        <taxon>Microbacteriaceae</taxon>
        <taxon>Herbiconiux</taxon>
    </lineage>
</organism>
<dbReference type="PROSITE" id="PS00211">
    <property type="entry name" value="ABC_TRANSPORTER_1"/>
    <property type="match status" value="1"/>
</dbReference>
<dbReference type="InterPro" id="IPR025966">
    <property type="entry name" value="OppC_N"/>
</dbReference>
<keyword evidence="9" id="KW-0067">ATP-binding</keyword>
<evidence type="ECO:0000256" key="11">
    <source>
        <dbReference type="ARBA" id="ARBA00022989"/>
    </source>
</evidence>
<dbReference type="Gene3D" id="3.40.50.300">
    <property type="entry name" value="P-loop containing nucleotide triphosphate hydrolases"/>
    <property type="match status" value="1"/>
</dbReference>
<evidence type="ECO:0000256" key="5">
    <source>
        <dbReference type="ARBA" id="ARBA00022475"/>
    </source>
</evidence>
<evidence type="ECO:0000256" key="1">
    <source>
        <dbReference type="ARBA" id="ARBA00004141"/>
    </source>
</evidence>
<dbReference type="InterPro" id="IPR035906">
    <property type="entry name" value="MetI-like_sf"/>
</dbReference>
<evidence type="ECO:0000313" key="17">
    <source>
        <dbReference type="Proteomes" id="UP000198891"/>
    </source>
</evidence>
<dbReference type="EMBL" id="FNPZ01000001">
    <property type="protein sequence ID" value="SDY60714.1"/>
    <property type="molecule type" value="Genomic_DNA"/>
</dbReference>
<evidence type="ECO:0000256" key="8">
    <source>
        <dbReference type="ARBA" id="ARBA00022741"/>
    </source>
</evidence>
<dbReference type="AlphaFoldDB" id="A0A1H3L9T2"/>
<dbReference type="Pfam" id="PF12911">
    <property type="entry name" value="OppC_N"/>
    <property type="match status" value="1"/>
</dbReference>
<dbReference type="GO" id="GO:0005886">
    <property type="term" value="C:plasma membrane"/>
    <property type="evidence" value="ECO:0007669"/>
    <property type="project" value="UniProtKB-SubCell"/>
</dbReference>
<dbReference type="CDD" id="cd03257">
    <property type="entry name" value="ABC_NikE_OppD_transporters"/>
    <property type="match status" value="1"/>
</dbReference>
<dbReference type="SUPFAM" id="SSF52540">
    <property type="entry name" value="P-loop containing nucleoside triphosphate hydrolases"/>
    <property type="match status" value="1"/>
</dbReference>
<dbReference type="GO" id="GO:0016887">
    <property type="term" value="F:ATP hydrolysis activity"/>
    <property type="evidence" value="ECO:0007669"/>
    <property type="project" value="InterPro"/>
</dbReference>
<dbReference type="OrthoDB" id="3677453at2"/>
<feature type="transmembrane region" description="Helical" evidence="13">
    <location>
        <begin position="214"/>
        <end position="232"/>
    </location>
</feature>
<sequence>MTESITNVMPDTATEERAARSHLARRLLRNGAALFAFIVLGLIVLAAILAPLLTPQDPNFANIQSLLSAPSAEHPLGTDGAGRDVLARLLYGTRYSLAAALLGTAIAAILGVVGGLIAGYYGRWFASVSSWVISLIMALPGIVVLLAARAVLGPSLWMAMAVFGVLLAPAFFRLVYTAVVNVRGELFVDAARVSGVGDFSIIGRHILSVVRAPIIIQFAFVMGIAIAIQAGLDFLGLGDTSVPTWGNMLNDAFARMYKNPVLLVWPSVAIALTSVALALFANALRDELERSGRVRVRRRRVRGTAPAPAVVLPADVVVHPETTADSREKLLVVDSLVVGYDQPDGSLKQVVNGVSLTVRQGEVHGLIGESGSGKTQTAWSILRLLPEGGRIVGGSVVFGGTDLASLSDTEMRKVRGRRISYIPQEPMSNLDPSFTIGSQLVEPMRIALGISSADAKKRALELLARVGIPNPERTYAAYPHEVSGGMAQRVLIAGAVSCEPDLVIADEPTTALDVTVQAEILDLLRGLQKELGVSILIVTHNFGVVADLCDRVSVMRDGLIVETGPVRAIFADPQHPYTKSLFDAILEDGAARGHLEHAADRHAPAGGAAS</sequence>
<protein>
    <submittedName>
        <fullName evidence="16">ABC-type dipeptide/oligopeptide/nickel transport system, ATPase component</fullName>
    </submittedName>
</protein>
<dbReference type="GO" id="GO:0005524">
    <property type="term" value="F:ATP binding"/>
    <property type="evidence" value="ECO:0007669"/>
    <property type="project" value="UniProtKB-KW"/>
</dbReference>
<dbReference type="SMART" id="SM00382">
    <property type="entry name" value="AAA"/>
    <property type="match status" value="1"/>
</dbReference>
<feature type="transmembrane region" description="Helical" evidence="13">
    <location>
        <begin position="156"/>
        <end position="176"/>
    </location>
</feature>
<feature type="domain" description="ABC transporter" evidence="14">
    <location>
        <begin position="331"/>
        <end position="582"/>
    </location>
</feature>
<evidence type="ECO:0000256" key="3">
    <source>
        <dbReference type="ARBA" id="ARBA00005417"/>
    </source>
</evidence>
<keyword evidence="8" id="KW-0547">Nucleotide-binding</keyword>
<dbReference type="GO" id="GO:0055085">
    <property type="term" value="P:transmembrane transport"/>
    <property type="evidence" value="ECO:0007669"/>
    <property type="project" value="InterPro"/>
</dbReference>
<dbReference type="InterPro" id="IPR000515">
    <property type="entry name" value="MetI-like"/>
</dbReference>
<feature type="transmembrane region" description="Helical" evidence="13">
    <location>
        <begin position="95"/>
        <end position="121"/>
    </location>
</feature>
<dbReference type="PANTHER" id="PTHR43297">
    <property type="entry name" value="OLIGOPEPTIDE TRANSPORT ATP-BINDING PROTEIN APPD"/>
    <property type="match status" value="1"/>
</dbReference>
<evidence type="ECO:0000256" key="7">
    <source>
        <dbReference type="ARBA" id="ARBA00022692"/>
    </source>
</evidence>
<gene>
    <name evidence="16" type="ORF">SAMN05216554_0875</name>
</gene>
<feature type="transmembrane region" description="Helical" evidence="13">
    <location>
        <begin position="128"/>
        <end position="150"/>
    </location>
</feature>
<keyword evidence="12 13" id="KW-0472">Membrane</keyword>
<name>A0A1H3L9T2_9MICO</name>
<reference evidence="16 17" key="1">
    <citation type="submission" date="2016-10" db="EMBL/GenBank/DDBJ databases">
        <authorList>
            <person name="de Groot N.N."/>
        </authorList>
    </citation>
    <scope>NUCLEOTIDE SEQUENCE [LARGE SCALE GENOMIC DNA]</scope>
    <source>
        <strain evidence="16 17">CGMCC 4.3491</strain>
    </source>
</reference>
<dbReference type="InterPro" id="IPR050388">
    <property type="entry name" value="ABC_Ni/Peptide_Import"/>
</dbReference>
<dbReference type="STRING" id="381665.SAMN05216554_0875"/>
<evidence type="ECO:0000259" key="15">
    <source>
        <dbReference type="PROSITE" id="PS50928"/>
    </source>
</evidence>
<keyword evidence="5" id="KW-1003">Cell membrane</keyword>
<feature type="domain" description="ABC transmembrane type-1" evidence="15">
    <location>
        <begin position="93"/>
        <end position="281"/>
    </location>
</feature>
<evidence type="ECO:0000256" key="6">
    <source>
        <dbReference type="ARBA" id="ARBA00022519"/>
    </source>
</evidence>
<keyword evidence="7 13" id="KW-0812">Transmembrane</keyword>
<proteinExistence type="inferred from homology"/>
<dbReference type="Gene3D" id="1.10.3720.10">
    <property type="entry name" value="MetI-like"/>
    <property type="match status" value="1"/>
</dbReference>
<dbReference type="PANTHER" id="PTHR43297:SF14">
    <property type="entry name" value="ATPASE AAA-TYPE CORE DOMAIN-CONTAINING PROTEIN"/>
    <property type="match status" value="1"/>
</dbReference>
<dbReference type="SUPFAM" id="SSF161098">
    <property type="entry name" value="MetI-like"/>
    <property type="match status" value="1"/>
</dbReference>
<dbReference type="FunFam" id="3.40.50.300:FF:000016">
    <property type="entry name" value="Oligopeptide ABC transporter ATP-binding component"/>
    <property type="match status" value="1"/>
</dbReference>